<dbReference type="AlphaFoldDB" id="A0A0L0GBR1"/>
<evidence type="ECO:0000256" key="7">
    <source>
        <dbReference type="ARBA" id="ARBA00022884"/>
    </source>
</evidence>
<dbReference type="GO" id="GO:0000177">
    <property type="term" value="C:cytoplasmic exosome (RNase complex)"/>
    <property type="evidence" value="ECO:0007669"/>
    <property type="project" value="TreeGrafter"/>
</dbReference>
<dbReference type="STRING" id="667725.A0A0L0GBR1"/>
<dbReference type="GO" id="GO:0071051">
    <property type="term" value="P:poly(A)-dependent snoRNA 3'-end processing"/>
    <property type="evidence" value="ECO:0007669"/>
    <property type="project" value="TreeGrafter"/>
</dbReference>
<protein>
    <submittedName>
        <fullName evidence="12">Uncharacterized protein</fullName>
    </submittedName>
</protein>
<keyword evidence="7" id="KW-0694">RNA-binding</keyword>
<evidence type="ECO:0000256" key="3">
    <source>
        <dbReference type="ARBA" id="ARBA00006678"/>
    </source>
</evidence>
<dbReference type="PANTHER" id="PTHR11953:SF2">
    <property type="entry name" value="EXOSOME COMPLEX COMPONENT MTR3"/>
    <property type="match status" value="1"/>
</dbReference>
<feature type="domain" description="Exoribonuclease phosphorolytic" evidence="11">
    <location>
        <begin position="178"/>
        <end position="242"/>
    </location>
</feature>
<keyword evidence="8" id="KW-0539">Nucleus</keyword>
<dbReference type="PANTHER" id="PTHR11953">
    <property type="entry name" value="EXOSOME COMPLEX COMPONENT"/>
    <property type="match status" value="1"/>
</dbReference>
<evidence type="ECO:0000256" key="8">
    <source>
        <dbReference type="ARBA" id="ARBA00023242"/>
    </source>
</evidence>
<feature type="compositionally biased region" description="Basic residues" evidence="9">
    <location>
        <begin position="1"/>
        <end position="10"/>
    </location>
</feature>
<evidence type="ECO:0000256" key="4">
    <source>
        <dbReference type="ARBA" id="ARBA00022490"/>
    </source>
</evidence>
<dbReference type="GO" id="GO:0005730">
    <property type="term" value="C:nucleolus"/>
    <property type="evidence" value="ECO:0007669"/>
    <property type="project" value="TreeGrafter"/>
</dbReference>
<dbReference type="CDD" id="cd11371">
    <property type="entry name" value="RNase_PH_MTR3"/>
    <property type="match status" value="1"/>
</dbReference>
<evidence type="ECO:0000256" key="1">
    <source>
        <dbReference type="ARBA" id="ARBA00004123"/>
    </source>
</evidence>
<dbReference type="GO" id="GO:0003723">
    <property type="term" value="F:RNA binding"/>
    <property type="evidence" value="ECO:0007669"/>
    <property type="project" value="UniProtKB-KW"/>
</dbReference>
<sequence>MAFVKDRRRPTGPPVSVIPPSVTDKKESQPLLSKTTGSIQRAEGRGLKQLRPVFTKVGTTPLANGSAYGEMGNTKCVAVVHGPREYKGDYSEDAVLNCEFRYDSVSQPTLRANDKSAQENEYSIMLANALSNCIQREAYPKSVIDIVVTILDDDGGAFAVALTTASLALAHAGLQMYDLAASVSVAVVGQCVITDPTDEELAQSNGHVTVGYLPQLNEICSIVQEGQLSPQVSSGAIEQCIDSCAQMYFVIQETLKNHNEAEAEQ</sequence>
<comment type="subcellular location">
    <subcellularLocation>
        <location evidence="2">Cytoplasm</location>
    </subcellularLocation>
    <subcellularLocation>
        <location evidence="1">Nucleus</location>
    </subcellularLocation>
</comment>
<dbReference type="GO" id="GO:0016075">
    <property type="term" value="P:rRNA catabolic process"/>
    <property type="evidence" value="ECO:0007669"/>
    <property type="project" value="TreeGrafter"/>
</dbReference>
<gene>
    <name evidence="12" type="ORF">SARC_01525</name>
</gene>
<keyword evidence="13" id="KW-1185">Reference proteome</keyword>
<evidence type="ECO:0000256" key="5">
    <source>
        <dbReference type="ARBA" id="ARBA00022552"/>
    </source>
</evidence>
<evidence type="ECO:0000256" key="9">
    <source>
        <dbReference type="SAM" id="MobiDB-lite"/>
    </source>
</evidence>
<dbReference type="InterPro" id="IPR020568">
    <property type="entry name" value="Ribosomal_Su5_D2-typ_SF"/>
</dbReference>
<feature type="domain" description="Exoribonuclease phosphorolytic" evidence="10">
    <location>
        <begin position="49"/>
        <end position="174"/>
    </location>
</feature>
<dbReference type="OrthoDB" id="2504340at2759"/>
<evidence type="ECO:0000256" key="6">
    <source>
        <dbReference type="ARBA" id="ARBA00022835"/>
    </source>
</evidence>
<dbReference type="SUPFAM" id="SSF54211">
    <property type="entry name" value="Ribosomal protein S5 domain 2-like"/>
    <property type="match status" value="1"/>
</dbReference>
<dbReference type="Proteomes" id="UP000054560">
    <property type="component" value="Unassembled WGS sequence"/>
</dbReference>
<name>A0A0L0GBR1_9EUKA</name>
<evidence type="ECO:0000313" key="12">
    <source>
        <dbReference type="EMBL" id="KNC86331.1"/>
    </source>
</evidence>
<dbReference type="Pfam" id="PF01138">
    <property type="entry name" value="RNase_PH"/>
    <property type="match status" value="1"/>
</dbReference>
<keyword evidence="5" id="KW-0698">rRNA processing</keyword>
<dbReference type="Pfam" id="PF03725">
    <property type="entry name" value="RNase_PH_C"/>
    <property type="match status" value="1"/>
</dbReference>
<dbReference type="Gene3D" id="3.30.230.70">
    <property type="entry name" value="GHMP Kinase, N-terminal domain"/>
    <property type="match status" value="1"/>
</dbReference>
<dbReference type="InterPro" id="IPR015847">
    <property type="entry name" value="ExoRNase_PH_dom2"/>
</dbReference>
<comment type="similarity">
    <text evidence="3">Belongs to the RNase PH family.</text>
</comment>
<accession>A0A0L0GBR1</accession>
<dbReference type="GO" id="GO:0071028">
    <property type="term" value="P:nuclear mRNA surveillance"/>
    <property type="evidence" value="ECO:0007669"/>
    <property type="project" value="TreeGrafter"/>
</dbReference>
<evidence type="ECO:0000313" key="13">
    <source>
        <dbReference type="Proteomes" id="UP000054560"/>
    </source>
</evidence>
<dbReference type="GO" id="GO:0034475">
    <property type="term" value="P:U4 snRNA 3'-end processing"/>
    <property type="evidence" value="ECO:0007669"/>
    <property type="project" value="TreeGrafter"/>
</dbReference>
<dbReference type="GO" id="GO:0000176">
    <property type="term" value="C:nuclear exosome (RNase complex)"/>
    <property type="evidence" value="ECO:0007669"/>
    <property type="project" value="TreeGrafter"/>
</dbReference>
<dbReference type="InterPro" id="IPR036345">
    <property type="entry name" value="ExoRNase_PH_dom2_sf"/>
</dbReference>
<evidence type="ECO:0000259" key="11">
    <source>
        <dbReference type="Pfam" id="PF03725"/>
    </source>
</evidence>
<dbReference type="GO" id="GO:0006364">
    <property type="term" value="P:rRNA processing"/>
    <property type="evidence" value="ECO:0007669"/>
    <property type="project" value="UniProtKB-KW"/>
</dbReference>
<keyword evidence="4" id="KW-0963">Cytoplasm</keyword>
<evidence type="ECO:0000256" key="2">
    <source>
        <dbReference type="ARBA" id="ARBA00004496"/>
    </source>
</evidence>
<keyword evidence="6" id="KW-0271">Exosome</keyword>
<evidence type="ECO:0000259" key="10">
    <source>
        <dbReference type="Pfam" id="PF01138"/>
    </source>
</evidence>
<feature type="compositionally biased region" description="Polar residues" evidence="9">
    <location>
        <begin position="30"/>
        <end position="39"/>
    </location>
</feature>
<feature type="region of interest" description="Disordered" evidence="9">
    <location>
        <begin position="1"/>
        <end position="40"/>
    </location>
</feature>
<proteinExistence type="inferred from homology"/>
<dbReference type="GeneID" id="25902029"/>
<dbReference type="InterPro" id="IPR050080">
    <property type="entry name" value="RNase_PH"/>
</dbReference>
<dbReference type="SUPFAM" id="SSF55666">
    <property type="entry name" value="Ribonuclease PH domain 2-like"/>
    <property type="match status" value="1"/>
</dbReference>
<dbReference type="EMBL" id="KQ241657">
    <property type="protein sequence ID" value="KNC86331.1"/>
    <property type="molecule type" value="Genomic_DNA"/>
</dbReference>
<dbReference type="RefSeq" id="XP_014160233.1">
    <property type="nucleotide sequence ID" value="XM_014304758.1"/>
</dbReference>
<dbReference type="InterPro" id="IPR027408">
    <property type="entry name" value="PNPase/RNase_PH_dom_sf"/>
</dbReference>
<reference evidence="12 13" key="1">
    <citation type="submission" date="2011-02" db="EMBL/GenBank/DDBJ databases">
        <title>The Genome Sequence of Sphaeroforma arctica JP610.</title>
        <authorList>
            <consortium name="The Broad Institute Genome Sequencing Platform"/>
            <person name="Russ C."/>
            <person name="Cuomo C."/>
            <person name="Young S.K."/>
            <person name="Zeng Q."/>
            <person name="Gargeya S."/>
            <person name="Alvarado L."/>
            <person name="Berlin A."/>
            <person name="Chapman S.B."/>
            <person name="Chen Z."/>
            <person name="Freedman E."/>
            <person name="Gellesch M."/>
            <person name="Goldberg J."/>
            <person name="Griggs A."/>
            <person name="Gujja S."/>
            <person name="Heilman E."/>
            <person name="Heiman D."/>
            <person name="Howarth C."/>
            <person name="Mehta T."/>
            <person name="Neiman D."/>
            <person name="Pearson M."/>
            <person name="Roberts A."/>
            <person name="Saif S."/>
            <person name="Shea T."/>
            <person name="Shenoy N."/>
            <person name="Sisk P."/>
            <person name="Stolte C."/>
            <person name="Sykes S."/>
            <person name="White J."/>
            <person name="Yandava C."/>
            <person name="Burger G."/>
            <person name="Gray M.W."/>
            <person name="Holland P.W.H."/>
            <person name="King N."/>
            <person name="Lang F.B.F."/>
            <person name="Roger A.J."/>
            <person name="Ruiz-Trillo I."/>
            <person name="Haas B."/>
            <person name="Nusbaum C."/>
            <person name="Birren B."/>
        </authorList>
    </citation>
    <scope>NUCLEOTIDE SEQUENCE [LARGE SCALE GENOMIC DNA]</scope>
    <source>
        <strain evidence="12 13">JP610</strain>
    </source>
</reference>
<dbReference type="eggNOG" id="KOG1068">
    <property type="taxonomic scope" value="Eukaryota"/>
</dbReference>
<dbReference type="InterPro" id="IPR001247">
    <property type="entry name" value="ExoRNase_PH_dom1"/>
</dbReference>
<organism evidence="12 13">
    <name type="scientific">Sphaeroforma arctica JP610</name>
    <dbReference type="NCBI Taxonomy" id="667725"/>
    <lineage>
        <taxon>Eukaryota</taxon>
        <taxon>Ichthyosporea</taxon>
        <taxon>Ichthyophonida</taxon>
        <taxon>Sphaeroforma</taxon>
    </lineage>
</organism>